<evidence type="ECO:0000313" key="2">
    <source>
        <dbReference type="EMBL" id="AAA51002.1"/>
    </source>
</evidence>
<sequence>MGRLLGSYLTALFVLFLLACLWLLIVVINPHAGMILTILCSFLHLYSAP</sequence>
<dbReference type="EMBL" id="L23218">
    <property type="protein sequence ID" value="AAA51002.1"/>
    <property type="molecule type" value="Genomic_DNA"/>
</dbReference>
<reference evidence="2" key="1">
    <citation type="journal article" date="1994" name="Virus Res.">
        <title>Sequence analysis of putative E3, pVIII, and fiber genomic regions of a porcine adenovirus.</title>
        <authorList>
            <person name="Kleiboeker S.B."/>
        </authorList>
    </citation>
    <scope>NUCLEOTIDE SEQUENCE</scope>
</reference>
<organism evidence="2">
    <name type="scientific">Porcine adenovirus B serotype 4</name>
    <name type="common">PAdV-4</name>
    <name type="synonym">Porcine adenovirus 4</name>
    <dbReference type="NCBI Taxonomy" id="35267"/>
    <lineage>
        <taxon>Viruses</taxon>
        <taxon>Varidnaviria</taxon>
        <taxon>Bamfordvirae</taxon>
        <taxon>Preplasmiviricota</taxon>
        <taxon>Polisuviricotina</taxon>
        <taxon>Pharingeaviricetes</taxon>
        <taxon>Rowavirales</taxon>
        <taxon>Adenoviridae</taxon>
        <taxon>Mastadenovirus</taxon>
        <taxon>Mastadenovirus porcusquartum</taxon>
    </lineage>
</organism>
<organismHost>
    <name type="scientific">Sus scrofa</name>
    <name type="common">Pig</name>
    <dbReference type="NCBI Taxonomy" id="9823"/>
</organismHost>
<protein>
    <submittedName>
        <fullName evidence="2">Mastadenovirus sus4 E3 region, pVIII</fullName>
    </submittedName>
</protein>
<keyword evidence="1" id="KW-0812">Transmembrane</keyword>
<keyword evidence="1" id="KW-1133">Transmembrane helix</keyword>
<proteinExistence type="predicted"/>
<name>Q64847_ADEP4</name>
<evidence type="ECO:0000256" key="1">
    <source>
        <dbReference type="SAM" id="Phobius"/>
    </source>
</evidence>
<feature type="transmembrane region" description="Helical" evidence="1">
    <location>
        <begin position="31"/>
        <end position="48"/>
    </location>
</feature>
<keyword evidence="1" id="KW-0472">Membrane</keyword>
<feature type="transmembrane region" description="Helical" evidence="1">
    <location>
        <begin position="7"/>
        <end position="25"/>
    </location>
</feature>
<accession>Q64847</accession>
<dbReference type="PROSITE" id="PS51257">
    <property type="entry name" value="PROKAR_LIPOPROTEIN"/>
    <property type="match status" value="1"/>
</dbReference>